<comment type="similarity">
    <text evidence="2 7">Belongs to the 2-oxoacid dehydrogenase family.</text>
</comment>
<dbReference type="InterPro" id="IPR003016">
    <property type="entry name" value="2-oxoA_DH_lipoyl-BS"/>
</dbReference>
<protein>
    <recommendedName>
        <fullName evidence="7">Dihydrolipoamide acetyltransferase component of pyruvate dehydrogenase complex</fullName>
        <ecNumber evidence="7">2.3.1.-</ecNumber>
    </recommendedName>
</protein>
<dbReference type="Pfam" id="PF00198">
    <property type="entry name" value="2-oxoacid_dh"/>
    <property type="match status" value="1"/>
</dbReference>
<dbReference type="EMBL" id="PYOC01000010">
    <property type="protein sequence ID" value="PSV44191.1"/>
    <property type="molecule type" value="Genomic_DNA"/>
</dbReference>
<keyword evidence="11" id="KW-1185">Reference proteome</keyword>
<keyword evidence="5 7" id="KW-0450">Lipoyl</keyword>
<dbReference type="InterPro" id="IPR050743">
    <property type="entry name" value="2-oxoacid_DH_E2_comp"/>
</dbReference>
<dbReference type="InterPro" id="IPR001078">
    <property type="entry name" value="2-oxoacid_DH_actylTfrase"/>
</dbReference>
<dbReference type="GO" id="GO:0016407">
    <property type="term" value="F:acetyltransferase activity"/>
    <property type="evidence" value="ECO:0007669"/>
    <property type="project" value="TreeGrafter"/>
</dbReference>
<reference evidence="10 11" key="1">
    <citation type="submission" date="2018-03" db="EMBL/GenBank/DDBJ databases">
        <title>Whole genome sequencing of Histamine producing bacteria.</title>
        <authorList>
            <person name="Butler K."/>
        </authorList>
    </citation>
    <scope>NUCLEOTIDE SEQUENCE [LARGE SCALE GENOMIC DNA]</scope>
    <source>
        <strain evidence="10 11">ATCC 19614</strain>
    </source>
</reference>
<dbReference type="SUPFAM" id="SSF47005">
    <property type="entry name" value="Peripheral subunit-binding domain of 2-oxo acid dehydrogenase complex"/>
    <property type="match status" value="1"/>
</dbReference>
<dbReference type="InterPro" id="IPR000089">
    <property type="entry name" value="Biotin_lipoyl"/>
</dbReference>
<dbReference type="Gene3D" id="2.40.50.100">
    <property type="match status" value="1"/>
</dbReference>
<dbReference type="InterPro" id="IPR036625">
    <property type="entry name" value="E3-bd_dom_sf"/>
</dbReference>
<comment type="cofactor">
    <cofactor evidence="1 7">
        <name>(R)-lipoate</name>
        <dbReference type="ChEBI" id="CHEBI:83088"/>
    </cofactor>
</comment>
<dbReference type="Gene3D" id="4.10.320.10">
    <property type="entry name" value="E3-binding domain"/>
    <property type="match status" value="1"/>
</dbReference>
<evidence type="ECO:0000256" key="5">
    <source>
        <dbReference type="ARBA" id="ARBA00022823"/>
    </source>
</evidence>
<gene>
    <name evidence="10" type="ORF">C9J47_20810</name>
</gene>
<dbReference type="PROSITE" id="PS50968">
    <property type="entry name" value="BIOTINYL_LIPOYL"/>
    <property type="match status" value="1"/>
</dbReference>
<name>A0A2T3L4C8_9GAMM</name>
<accession>A0A2T3L4C8</accession>
<dbReference type="Proteomes" id="UP000241803">
    <property type="component" value="Unassembled WGS sequence"/>
</dbReference>
<evidence type="ECO:0000256" key="8">
    <source>
        <dbReference type="SAM" id="MobiDB-lite"/>
    </source>
</evidence>
<evidence type="ECO:0000313" key="11">
    <source>
        <dbReference type="Proteomes" id="UP000241803"/>
    </source>
</evidence>
<dbReference type="InterPro" id="IPR004167">
    <property type="entry name" value="PSBD"/>
</dbReference>
<dbReference type="SUPFAM" id="SSF51230">
    <property type="entry name" value="Single hybrid motif"/>
    <property type="match status" value="1"/>
</dbReference>
<evidence type="ECO:0000256" key="4">
    <source>
        <dbReference type="ARBA" id="ARBA00022679"/>
    </source>
</evidence>
<dbReference type="InterPro" id="IPR011053">
    <property type="entry name" value="Single_hybrid_motif"/>
</dbReference>
<dbReference type="Gene3D" id="3.30.559.10">
    <property type="entry name" value="Chloramphenicol acetyltransferase-like domain"/>
    <property type="match status" value="1"/>
</dbReference>
<dbReference type="CDD" id="cd06849">
    <property type="entry name" value="lipoyl_domain"/>
    <property type="match status" value="1"/>
</dbReference>
<feature type="domain" description="Lipoyl-binding" evidence="9">
    <location>
        <begin position="1"/>
        <end position="71"/>
    </location>
</feature>
<dbReference type="AlphaFoldDB" id="A0A2T3L4C8"/>
<dbReference type="PANTHER" id="PTHR43178:SF5">
    <property type="entry name" value="LIPOAMIDE ACYLTRANSFERASE COMPONENT OF BRANCHED-CHAIN ALPHA-KETO ACID DEHYDROGENASE COMPLEX, MITOCHONDRIAL"/>
    <property type="match status" value="1"/>
</dbReference>
<sequence>MPALGADMRDGTLIEWQIKPGDRVEKGDTIAVVETSKGAIEMEVYHSGTISELLITPDTKLPVGSVLARMTTTDAPVSSIPKPTAPMPSTPETAASATSADSHDTIESAAELNPDIGSNTERRFISPAAHMQAQATGIDIGQLQGSGPQGAILLRDLPSRTEQHVEKPCPTETAQPASSMRQAISEAMARSKQTIPHYYLTMDIDLTNAQHWLAEQNQSRDPEQRLLLPALLISVIARLLPRYPALNGTFINGQLTPSDTVNIGNTISLRQGGLVVPAILNANTLTVDETMAVLRDLTERSRRGRLRSSEISEATITVTSIGERGADSITGVIYPPQVAIIGLGRVRNAAVVSEGQLAIGEIMTVTLAADHRVSDGLTGARFLHALAKQLQQPEAL</sequence>
<proteinExistence type="inferred from homology"/>
<dbReference type="Pfam" id="PF02817">
    <property type="entry name" value="E3_binding"/>
    <property type="match status" value="1"/>
</dbReference>
<comment type="subunit">
    <text evidence="3">Forms a 24-polypeptide structural core with octahedral symmetry.</text>
</comment>
<feature type="region of interest" description="Disordered" evidence="8">
    <location>
        <begin position="74"/>
        <end position="104"/>
    </location>
</feature>
<evidence type="ECO:0000256" key="1">
    <source>
        <dbReference type="ARBA" id="ARBA00001938"/>
    </source>
</evidence>
<keyword evidence="4 7" id="KW-0808">Transferase</keyword>
<dbReference type="GO" id="GO:0005737">
    <property type="term" value="C:cytoplasm"/>
    <property type="evidence" value="ECO:0007669"/>
    <property type="project" value="TreeGrafter"/>
</dbReference>
<evidence type="ECO:0000259" key="9">
    <source>
        <dbReference type="PROSITE" id="PS50968"/>
    </source>
</evidence>
<evidence type="ECO:0000256" key="6">
    <source>
        <dbReference type="ARBA" id="ARBA00023315"/>
    </source>
</evidence>
<dbReference type="SUPFAM" id="SSF52777">
    <property type="entry name" value="CoA-dependent acyltransferases"/>
    <property type="match status" value="1"/>
</dbReference>
<feature type="compositionally biased region" description="Low complexity" evidence="8">
    <location>
        <begin position="90"/>
        <end position="100"/>
    </location>
</feature>
<organism evidence="10 11">
    <name type="scientific">Photobacterium indicum</name>
    <dbReference type="NCBI Taxonomy" id="81447"/>
    <lineage>
        <taxon>Bacteria</taxon>
        <taxon>Pseudomonadati</taxon>
        <taxon>Pseudomonadota</taxon>
        <taxon>Gammaproteobacteria</taxon>
        <taxon>Vibrionales</taxon>
        <taxon>Vibrionaceae</taxon>
        <taxon>Photobacterium</taxon>
    </lineage>
</organism>
<dbReference type="Pfam" id="PF00364">
    <property type="entry name" value="Biotin_lipoyl"/>
    <property type="match status" value="1"/>
</dbReference>
<dbReference type="PANTHER" id="PTHR43178">
    <property type="entry name" value="DIHYDROLIPOAMIDE ACETYLTRANSFERASE COMPONENT OF PYRUVATE DEHYDROGENASE COMPLEX"/>
    <property type="match status" value="1"/>
</dbReference>
<dbReference type="EC" id="2.3.1.-" evidence="7"/>
<dbReference type="PROSITE" id="PS00189">
    <property type="entry name" value="LIPOYL"/>
    <property type="match status" value="1"/>
</dbReference>
<dbReference type="GO" id="GO:0031405">
    <property type="term" value="F:lipoic acid binding"/>
    <property type="evidence" value="ECO:0007669"/>
    <property type="project" value="TreeGrafter"/>
</dbReference>
<keyword evidence="6 7" id="KW-0012">Acyltransferase</keyword>
<evidence type="ECO:0000313" key="10">
    <source>
        <dbReference type="EMBL" id="PSV44191.1"/>
    </source>
</evidence>
<evidence type="ECO:0000256" key="3">
    <source>
        <dbReference type="ARBA" id="ARBA00011484"/>
    </source>
</evidence>
<evidence type="ECO:0000256" key="7">
    <source>
        <dbReference type="RuleBase" id="RU003423"/>
    </source>
</evidence>
<comment type="caution">
    <text evidence="10">The sequence shown here is derived from an EMBL/GenBank/DDBJ whole genome shotgun (WGS) entry which is preliminary data.</text>
</comment>
<dbReference type="InterPro" id="IPR023213">
    <property type="entry name" value="CAT-like_dom_sf"/>
</dbReference>
<evidence type="ECO:0000256" key="2">
    <source>
        <dbReference type="ARBA" id="ARBA00007317"/>
    </source>
</evidence>